<protein>
    <recommendedName>
        <fullName evidence="3">Biopolymer transport protein ExbB</fullName>
    </recommendedName>
</protein>
<evidence type="ECO:0000256" key="14">
    <source>
        <dbReference type="SAM" id="Phobius"/>
    </source>
</evidence>
<evidence type="ECO:0000256" key="4">
    <source>
        <dbReference type="ARBA" id="ARBA00022448"/>
    </source>
</evidence>
<dbReference type="InterPro" id="IPR050790">
    <property type="entry name" value="ExbB/TolQ_transport"/>
</dbReference>
<dbReference type="AlphaFoldDB" id="A0A1C1YVK9"/>
<gene>
    <name evidence="17" type="ORF">AWJ14_14285</name>
</gene>
<evidence type="ECO:0000256" key="12">
    <source>
        <dbReference type="RuleBase" id="RU004057"/>
    </source>
</evidence>
<keyword evidence="15" id="KW-0732">Signal</keyword>
<feature type="signal peptide" evidence="15">
    <location>
        <begin position="1"/>
        <end position="20"/>
    </location>
</feature>
<comment type="function">
    <text evidence="11">Involved in the TonB-dependent energy-dependent transport of various receptor-bound substrates. Protects ExbD from proteolytic degradation and functionally stabilizes TonB.</text>
</comment>
<evidence type="ECO:0000256" key="9">
    <source>
        <dbReference type="ARBA" id="ARBA00022989"/>
    </source>
</evidence>
<dbReference type="Proteomes" id="UP000094795">
    <property type="component" value="Unassembled WGS sequence"/>
</dbReference>
<dbReference type="Pfam" id="PF01618">
    <property type="entry name" value="MotA_ExbB"/>
    <property type="match status" value="1"/>
</dbReference>
<dbReference type="GO" id="GO:0017038">
    <property type="term" value="P:protein import"/>
    <property type="evidence" value="ECO:0007669"/>
    <property type="project" value="TreeGrafter"/>
</dbReference>
<keyword evidence="5" id="KW-1003">Cell membrane</keyword>
<comment type="similarity">
    <text evidence="12">Belongs to the exbB/tolQ family.</text>
</comment>
<keyword evidence="18" id="KW-1185">Reference proteome</keyword>
<evidence type="ECO:0000256" key="13">
    <source>
        <dbReference type="SAM" id="MobiDB-lite"/>
    </source>
</evidence>
<feature type="region of interest" description="Disordered" evidence="13">
    <location>
        <begin position="22"/>
        <end position="115"/>
    </location>
</feature>
<keyword evidence="6" id="KW-0997">Cell inner membrane</keyword>
<dbReference type="EMBL" id="LQZT01000014">
    <property type="protein sequence ID" value="OCW57489.1"/>
    <property type="molecule type" value="Genomic_DNA"/>
</dbReference>
<feature type="transmembrane region" description="Helical" evidence="14">
    <location>
        <begin position="153"/>
        <end position="175"/>
    </location>
</feature>
<dbReference type="InterPro" id="IPR014164">
    <property type="entry name" value="TonB_ExbB_1"/>
</dbReference>
<feature type="transmembrane region" description="Helical" evidence="14">
    <location>
        <begin position="310"/>
        <end position="331"/>
    </location>
</feature>
<evidence type="ECO:0000313" key="18">
    <source>
        <dbReference type="Proteomes" id="UP000094795"/>
    </source>
</evidence>
<evidence type="ECO:0000256" key="15">
    <source>
        <dbReference type="SAM" id="SignalP"/>
    </source>
</evidence>
<evidence type="ECO:0000256" key="7">
    <source>
        <dbReference type="ARBA" id="ARBA00022692"/>
    </source>
</evidence>
<evidence type="ECO:0000256" key="6">
    <source>
        <dbReference type="ARBA" id="ARBA00022519"/>
    </source>
</evidence>
<feature type="domain" description="MotA/TolQ/ExbB proton channel" evidence="16">
    <location>
        <begin position="241"/>
        <end position="337"/>
    </location>
</feature>
<keyword evidence="8 12" id="KW-0653">Protein transport</keyword>
<comment type="caution">
    <text evidence="17">The sequence shown here is derived from an EMBL/GenBank/DDBJ whole genome shotgun (WGS) entry which is preliminary data.</text>
</comment>
<feature type="chain" id="PRO_5008656401" description="Biopolymer transport protein ExbB" evidence="15">
    <location>
        <begin position="21"/>
        <end position="388"/>
    </location>
</feature>
<feature type="compositionally biased region" description="Low complexity" evidence="13">
    <location>
        <begin position="22"/>
        <end position="81"/>
    </location>
</feature>
<dbReference type="NCBIfam" id="TIGR02797">
    <property type="entry name" value="exbB"/>
    <property type="match status" value="1"/>
</dbReference>
<accession>A0A1C1YVK9</accession>
<evidence type="ECO:0000256" key="1">
    <source>
        <dbReference type="ARBA" id="ARBA00004429"/>
    </source>
</evidence>
<reference evidence="17 18" key="1">
    <citation type="submission" date="2015-12" db="EMBL/GenBank/DDBJ databases">
        <authorList>
            <person name="Shamseldin A."/>
            <person name="Moawad H."/>
            <person name="Abd El-Rahim W.M."/>
            <person name="Sadowsky M.J."/>
        </authorList>
    </citation>
    <scope>NUCLEOTIDE SEQUENCE [LARGE SCALE GENOMIC DNA]</scope>
    <source>
        <strain evidence="17 18">JC234</strain>
    </source>
</reference>
<comment type="subunit">
    <text evidence="2">The accessory proteins ExbB and ExbD seem to form a complex with TonB.</text>
</comment>
<comment type="subcellular location">
    <subcellularLocation>
        <location evidence="1">Cell inner membrane</location>
        <topology evidence="1">Multi-pass membrane protein</topology>
    </subcellularLocation>
    <subcellularLocation>
        <location evidence="12">Membrane</location>
        <topology evidence="12">Multi-pass membrane protein</topology>
    </subcellularLocation>
</comment>
<proteinExistence type="inferred from homology"/>
<keyword evidence="10 14" id="KW-0472">Membrane</keyword>
<dbReference type="InterPro" id="IPR002898">
    <property type="entry name" value="MotA_ExbB_proton_chnl"/>
</dbReference>
<name>A0A1C1YVK9_9HYPH</name>
<dbReference type="GO" id="GO:0005886">
    <property type="term" value="C:plasma membrane"/>
    <property type="evidence" value="ECO:0007669"/>
    <property type="project" value="UniProtKB-SubCell"/>
</dbReference>
<evidence type="ECO:0000313" key="17">
    <source>
        <dbReference type="EMBL" id="OCW57489.1"/>
    </source>
</evidence>
<dbReference type="PANTHER" id="PTHR30625">
    <property type="entry name" value="PROTEIN TOLQ"/>
    <property type="match status" value="1"/>
</dbReference>
<evidence type="ECO:0000256" key="11">
    <source>
        <dbReference type="ARBA" id="ARBA00024816"/>
    </source>
</evidence>
<evidence type="ECO:0000256" key="10">
    <source>
        <dbReference type="ARBA" id="ARBA00023136"/>
    </source>
</evidence>
<evidence type="ECO:0000256" key="8">
    <source>
        <dbReference type="ARBA" id="ARBA00022927"/>
    </source>
</evidence>
<evidence type="ECO:0000259" key="16">
    <source>
        <dbReference type="Pfam" id="PF01618"/>
    </source>
</evidence>
<sequence length="388" mass="39143">MPLAALALLAALTLAAPAWSQDAGADQTGPAPAAQAAPAGTGTSSEAGAPEAPAPAGTAEATSGTAVVAPAAATTARPGVTQATTAAAMPGEPAEPSAREDIPSEPAAISSEPAPSFIEDPAAAISHLLTQADRDPNLPHDLSPWSMFMMADWVVKAVMILLVLASFAVWTVWLAKTIEFALAKRRARRGAAAIAEARSLADATEALSRRGGPVAFMTRAARDEVARSAVALDYAGNAGVKERLGAQLARIEAQAGRRLSRGTGLLAIVGSTAPFIGLFGTVWGIMNSFIGISEAQTTNLAVVAPGIAEALLATAIGLVAAIPAVVIYNLFARAIAGYAQLLADAASGVEQLVSLELDLRKVPANDPGSRDAAATAQPAMAVAARAVE</sequence>
<evidence type="ECO:0000256" key="3">
    <source>
        <dbReference type="ARBA" id="ARBA00022093"/>
    </source>
</evidence>
<evidence type="ECO:0000256" key="5">
    <source>
        <dbReference type="ARBA" id="ARBA00022475"/>
    </source>
</evidence>
<dbReference type="PANTHER" id="PTHR30625:SF16">
    <property type="entry name" value="BIOPOLYMER TRANSPORT PROTEIN EXBB"/>
    <property type="match status" value="1"/>
</dbReference>
<keyword evidence="7 14" id="KW-0812">Transmembrane</keyword>
<organism evidence="17 18">
    <name type="scientific">Hoeflea olei</name>
    <dbReference type="NCBI Taxonomy" id="1480615"/>
    <lineage>
        <taxon>Bacteria</taxon>
        <taxon>Pseudomonadati</taxon>
        <taxon>Pseudomonadota</taxon>
        <taxon>Alphaproteobacteria</taxon>
        <taxon>Hyphomicrobiales</taxon>
        <taxon>Rhizobiaceae</taxon>
        <taxon>Hoeflea</taxon>
    </lineage>
</organism>
<evidence type="ECO:0000256" key="2">
    <source>
        <dbReference type="ARBA" id="ARBA00011471"/>
    </source>
</evidence>
<dbReference type="STRING" id="1480615.AWJ14_14285"/>
<keyword evidence="9 14" id="KW-1133">Transmembrane helix</keyword>
<keyword evidence="4 12" id="KW-0813">Transport</keyword>
<dbReference type="GO" id="GO:0022857">
    <property type="term" value="F:transmembrane transporter activity"/>
    <property type="evidence" value="ECO:0007669"/>
    <property type="project" value="InterPro"/>
</dbReference>
<feature type="transmembrane region" description="Helical" evidence="14">
    <location>
        <begin position="265"/>
        <end position="290"/>
    </location>
</feature>